<gene>
    <name evidence="1" type="ORF">AVDCRST_MAG12-2430</name>
</gene>
<dbReference type="SUPFAM" id="SSF52833">
    <property type="entry name" value="Thioredoxin-like"/>
    <property type="match status" value="1"/>
</dbReference>
<dbReference type="InterPro" id="IPR036249">
    <property type="entry name" value="Thioredoxin-like_sf"/>
</dbReference>
<sequence length="163" mass="17657">MEARLDTGDRAPDFDLLAAGSGRRVRLRGLAGRKVVLVFHLQGTAPTARGINRAVRERFPDPEEVLIASVIDLSVVPSLYWMTVGLFLASAYEQAAGDLPPNVDPADYLVILPDWGGRVSRDYGVRNTGRAAAIVVVDEDSNLILSYQGERPVEAVLEALEDG</sequence>
<name>A0A6J4SEG3_9ACTN</name>
<reference evidence="1" key="1">
    <citation type="submission" date="2020-02" db="EMBL/GenBank/DDBJ databases">
        <authorList>
            <person name="Meier V. D."/>
        </authorList>
    </citation>
    <scope>NUCLEOTIDE SEQUENCE</scope>
    <source>
        <strain evidence="1">AVDCRST_MAG12</strain>
    </source>
</reference>
<organism evidence="1">
    <name type="scientific">uncultured Rubrobacteraceae bacterium</name>
    <dbReference type="NCBI Taxonomy" id="349277"/>
    <lineage>
        <taxon>Bacteria</taxon>
        <taxon>Bacillati</taxon>
        <taxon>Actinomycetota</taxon>
        <taxon>Rubrobacteria</taxon>
        <taxon>Rubrobacterales</taxon>
        <taxon>Rubrobacteraceae</taxon>
        <taxon>environmental samples</taxon>
    </lineage>
</organism>
<protein>
    <submittedName>
        <fullName evidence="1">Uncharacterized protein</fullName>
    </submittedName>
</protein>
<accession>A0A6J4SEG3</accession>
<dbReference type="AlphaFoldDB" id="A0A6J4SEG3"/>
<dbReference type="Gene3D" id="3.40.30.10">
    <property type="entry name" value="Glutaredoxin"/>
    <property type="match status" value="1"/>
</dbReference>
<proteinExistence type="predicted"/>
<dbReference type="EMBL" id="CADCVK010000356">
    <property type="protein sequence ID" value="CAA9497123.1"/>
    <property type="molecule type" value="Genomic_DNA"/>
</dbReference>
<evidence type="ECO:0000313" key="1">
    <source>
        <dbReference type="EMBL" id="CAA9497123.1"/>
    </source>
</evidence>